<dbReference type="PANTHER" id="PTHR35867:SF1">
    <property type="entry name" value="PROTEIN RSEC"/>
    <property type="match status" value="1"/>
</dbReference>
<dbReference type="PANTHER" id="PTHR35867">
    <property type="entry name" value="PROTEIN RSEC"/>
    <property type="match status" value="1"/>
</dbReference>
<dbReference type="RefSeq" id="WP_261920278.1">
    <property type="nucleotide sequence ID" value="NZ_CP022011.1"/>
</dbReference>
<dbReference type="InterPro" id="IPR007359">
    <property type="entry name" value="SigmaE_reg_RseC_MucC"/>
</dbReference>
<dbReference type="Pfam" id="PF04246">
    <property type="entry name" value="RseC_MucC"/>
    <property type="match status" value="1"/>
</dbReference>
<dbReference type="PIRSF" id="PIRSF004923">
    <property type="entry name" value="RseC"/>
    <property type="match status" value="1"/>
</dbReference>
<proteinExistence type="predicted"/>
<evidence type="ECO:0000313" key="2">
    <source>
        <dbReference type="Proteomes" id="UP000955338"/>
    </source>
</evidence>
<keyword evidence="2" id="KW-1185">Reference proteome</keyword>
<dbReference type="Proteomes" id="UP000955338">
    <property type="component" value="Chromosome"/>
</dbReference>
<gene>
    <name evidence="1" type="ORF">CEP48_07060</name>
</gene>
<dbReference type="AlphaFoldDB" id="A0A8D4IY36"/>
<organism evidence="1 2">
    <name type="scientific">Mergibacter septicus</name>
    <dbReference type="NCBI Taxonomy" id="221402"/>
    <lineage>
        <taxon>Bacteria</taxon>
        <taxon>Pseudomonadati</taxon>
        <taxon>Pseudomonadota</taxon>
        <taxon>Gammaproteobacteria</taxon>
        <taxon>Pasteurellales</taxon>
        <taxon>Pasteurellaceae</taxon>
        <taxon>Mergibacter</taxon>
    </lineage>
</organism>
<sequence length="146" mass="16107">MMIENATVIDYQNGIATVKCQSKTSCGHCQAKANCGVSVLSELGQLTGKAEEHHFTITSSIPLTPGQKILVGLDEKALIHSVLLVYILPLITLLTTAIITSFFTSNESIIALLTLVMTLLSFLIVRHFDKKLKKQPYYQPKFLKTL</sequence>
<accession>A0A8D4IY36</accession>
<dbReference type="EMBL" id="CP022011">
    <property type="protein sequence ID" value="QDJ15206.1"/>
    <property type="molecule type" value="Genomic_DNA"/>
</dbReference>
<protein>
    <submittedName>
        <fullName evidence="1">Uncharacterized protein</fullName>
    </submittedName>
</protein>
<reference evidence="1" key="1">
    <citation type="submission" date="2017-06" db="EMBL/GenBank/DDBJ databases">
        <title>Genome sequencing of pathogenic and non-pathogenic strains within Bisgaard taxon 40.</title>
        <authorList>
            <person name="Ladner J.T."/>
            <person name="Lovett S.P."/>
            <person name="Koroleva G."/>
            <person name="Lorch J.M."/>
        </authorList>
    </citation>
    <scope>NUCLEOTIDE SEQUENCE</scope>
    <source>
        <strain evidence="1">27576-1-I1</strain>
    </source>
</reference>
<name>A0A8D4IY36_9PAST</name>
<evidence type="ECO:0000313" key="1">
    <source>
        <dbReference type="EMBL" id="QDJ15206.1"/>
    </source>
</evidence>
<dbReference type="InterPro" id="IPR026268">
    <property type="entry name" value="RseC"/>
</dbReference>